<proteinExistence type="predicted"/>
<dbReference type="InterPro" id="IPR032675">
    <property type="entry name" value="LRR_dom_sf"/>
</dbReference>
<organism evidence="1 2">
    <name type="scientific">Rhizopogon vinicolor AM-OR11-026</name>
    <dbReference type="NCBI Taxonomy" id="1314800"/>
    <lineage>
        <taxon>Eukaryota</taxon>
        <taxon>Fungi</taxon>
        <taxon>Dikarya</taxon>
        <taxon>Basidiomycota</taxon>
        <taxon>Agaricomycotina</taxon>
        <taxon>Agaricomycetes</taxon>
        <taxon>Agaricomycetidae</taxon>
        <taxon>Boletales</taxon>
        <taxon>Suillineae</taxon>
        <taxon>Rhizopogonaceae</taxon>
        <taxon>Rhizopogon</taxon>
    </lineage>
</organism>
<reference evidence="1 2" key="1">
    <citation type="submission" date="2016-06" db="EMBL/GenBank/DDBJ databases">
        <title>Comparative genomics of the ectomycorrhizal sister species Rhizopogon vinicolor and Rhizopogon vesiculosus (Basidiomycota: Boletales) reveals a divergence of the mating type B locus.</title>
        <authorList>
            <consortium name="DOE Joint Genome Institute"/>
            <person name="Mujic A.B."/>
            <person name="Kuo A."/>
            <person name="Tritt A."/>
            <person name="Lipzen A."/>
            <person name="Chen C."/>
            <person name="Johnson J."/>
            <person name="Sharma A."/>
            <person name="Barry K."/>
            <person name="Grigoriev I.V."/>
            <person name="Spatafora J.W."/>
        </authorList>
    </citation>
    <scope>NUCLEOTIDE SEQUENCE [LARGE SCALE GENOMIC DNA]</scope>
    <source>
        <strain evidence="1 2">AM-OR11-026</strain>
    </source>
</reference>
<keyword evidence="2" id="KW-1185">Reference proteome</keyword>
<accession>A0A1B7MMZ3</accession>
<dbReference type="InParanoid" id="A0A1B7MMZ3"/>
<dbReference type="AlphaFoldDB" id="A0A1B7MMZ3"/>
<sequence length="468" mass="52883">MHRALFVSEVLLEVFSHLNPFQSSSWDERLSRKSFAVLAWTCKAFHEPAMDLLTQRSVRRSWRSEGIEPLSEHEARQLLRHAARVQSLHISTDGHFHLLTVLPFQKCLFPRLLALDWEHAGNTRRLHLFLSPMLRRCTLSAVHSDLKSIATCCPVLESLSIGTFGVPTADELSLLSDTVRSCKQLVDLNCPYLDFAAWKYLSHLPTILAVKINDGISHHPLNRDDLYCARFLNLTTLIFDVGSCADVITVMQHSEFPSLKEFQMYANVLPWAKAEQLCHALSLCKACDTLERIEIFSCNSDHSPEPLTVVKRFLCFRQLQVLSLTVNYDIGLDNDLLLEAMSNWPHIRRLELNNPCFMVAPPTVTFRGLFAALRKCPDLHTLQVSIDAVNIDIDATVESFRHTSLQSLDLSYSDIANPKAVARIILSMLPGVDGIGYNDFADPDEPTPWHEVDSLLLEFRNAQAAPTT</sequence>
<evidence type="ECO:0008006" key="3">
    <source>
        <dbReference type="Google" id="ProtNLM"/>
    </source>
</evidence>
<dbReference type="Proteomes" id="UP000092154">
    <property type="component" value="Unassembled WGS sequence"/>
</dbReference>
<evidence type="ECO:0000313" key="1">
    <source>
        <dbReference type="EMBL" id="OAX33951.1"/>
    </source>
</evidence>
<gene>
    <name evidence="1" type="ORF">K503DRAFT_859487</name>
</gene>
<protein>
    <recommendedName>
        <fullName evidence="3">F-box domain-containing protein</fullName>
    </recommendedName>
</protein>
<dbReference type="EMBL" id="KV448680">
    <property type="protein sequence ID" value="OAX33951.1"/>
    <property type="molecule type" value="Genomic_DNA"/>
</dbReference>
<dbReference type="Gene3D" id="3.80.10.10">
    <property type="entry name" value="Ribonuclease Inhibitor"/>
    <property type="match status" value="1"/>
</dbReference>
<evidence type="ECO:0000313" key="2">
    <source>
        <dbReference type="Proteomes" id="UP000092154"/>
    </source>
</evidence>
<name>A0A1B7MMZ3_9AGAM</name>
<dbReference type="SUPFAM" id="SSF52047">
    <property type="entry name" value="RNI-like"/>
    <property type="match status" value="1"/>
</dbReference>
<dbReference type="OrthoDB" id="3543113at2759"/>